<dbReference type="EMBL" id="CAADEX010000014">
    <property type="protein sequence ID" value="VFJ46777.1"/>
    <property type="molecule type" value="Genomic_DNA"/>
</dbReference>
<organism evidence="3">
    <name type="scientific">Candidatus Kentrum sp. DK</name>
    <dbReference type="NCBI Taxonomy" id="2126562"/>
    <lineage>
        <taxon>Bacteria</taxon>
        <taxon>Pseudomonadati</taxon>
        <taxon>Pseudomonadota</taxon>
        <taxon>Gammaproteobacteria</taxon>
        <taxon>Candidatus Kentrum</taxon>
    </lineage>
</organism>
<dbReference type="Pfam" id="PF01476">
    <property type="entry name" value="LysM"/>
    <property type="match status" value="1"/>
</dbReference>
<dbReference type="SUPFAM" id="SSF53955">
    <property type="entry name" value="Lysozyme-like"/>
    <property type="match status" value="1"/>
</dbReference>
<dbReference type="SMART" id="SM00257">
    <property type="entry name" value="LysM"/>
    <property type="match status" value="1"/>
</dbReference>
<dbReference type="CDD" id="cd16894">
    <property type="entry name" value="MltD-like"/>
    <property type="match status" value="1"/>
</dbReference>
<dbReference type="InterPro" id="IPR008258">
    <property type="entry name" value="Transglycosylase_SLT_dom_1"/>
</dbReference>
<comment type="similarity">
    <text evidence="1">Belongs to the transglycosylase Slt family.</text>
</comment>
<reference evidence="3" key="1">
    <citation type="submission" date="2019-02" db="EMBL/GenBank/DDBJ databases">
        <authorList>
            <person name="Gruber-Vodicka R. H."/>
            <person name="Seah K. B. B."/>
        </authorList>
    </citation>
    <scope>NUCLEOTIDE SEQUENCE</scope>
    <source>
        <strain evidence="3">BECK_DK47</strain>
    </source>
</reference>
<accession>A0A450S4M0</accession>
<dbReference type="PROSITE" id="PS51782">
    <property type="entry name" value="LYSM"/>
    <property type="match status" value="1"/>
</dbReference>
<name>A0A450S4M0_9GAMM</name>
<dbReference type="AlphaFoldDB" id="A0A450S4M0"/>
<evidence type="ECO:0000313" key="3">
    <source>
        <dbReference type="EMBL" id="VFJ46777.1"/>
    </source>
</evidence>
<dbReference type="PANTHER" id="PTHR37423">
    <property type="entry name" value="SOLUBLE LYTIC MUREIN TRANSGLYCOSYLASE-RELATED"/>
    <property type="match status" value="1"/>
</dbReference>
<gene>
    <name evidence="3" type="ORF">BECKDK2373B_GA0170837_101425</name>
</gene>
<feature type="domain" description="LysM" evidence="2">
    <location>
        <begin position="319"/>
        <end position="364"/>
    </location>
</feature>
<evidence type="ECO:0000259" key="2">
    <source>
        <dbReference type="PROSITE" id="PS51782"/>
    </source>
</evidence>
<evidence type="ECO:0000256" key="1">
    <source>
        <dbReference type="ARBA" id="ARBA00007734"/>
    </source>
</evidence>
<dbReference type="InterPro" id="IPR018392">
    <property type="entry name" value="LysM"/>
</dbReference>
<dbReference type="CDD" id="cd00118">
    <property type="entry name" value="LysM"/>
    <property type="match status" value="1"/>
</dbReference>
<dbReference type="Gene3D" id="1.10.530.10">
    <property type="match status" value="1"/>
</dbReference>
<dbReference type="Pfam" id="PF01464">
    <property type="entry name" value="SLT"/>
    <property type="match status" value="1"/>
</dbReference>
<dbReference type="Gene3D" id="3.10.350.10">
    <property type="entry name" value="LysM domain"/>
    <property type="match status" value="1"/>
</dbReference>
<protein>
    <submittedName>
        <fullName evidence="3">LysM domain-containing protein</fullName>
    </submittedName>
</protein>
<dbReference type="InterPro" id="IPR023346">
    <property type="entry name" value="Lysozyme-like_dom_sf"/>
</dbReference>
<dbReference type="PANTHER" id="PTHR37423:SF2">
    <property type="entry name" value="MEMBRANE-BOUND LYTIC MUREIN TRANSGLYCOSYLASE C"/>
    <property type="match status" value="1"/>
</dbReference>
<dbReference type="InterPro" id="IPR036779">
    <property type="entry name" value="LysM_dom_sf"/>
</dbReference>
<proteinExistence type="inferred from homology"/>
<dbReference type="SUPFAM" id="SSF54106">
    <property type="entry name" value="LysM domain"/>
    <property type="match status" value="1"/>
</dbReference>
<sequence length="366" mass="41855">MRYTGKPAPFFFLLLSLLLPLNLAAVPDLEMSRVPSLFSAIRVSSSLDFCGEKTPLDESDVKERLERELLVSLGNPHQVVLWIKRAGRYFPHIEEVLKKNGLPDDLKYIAVAESALLPHIGSPKHAVGFWQFIESTGLSYDLRIDGFIDERRNIFTSTRAAIRYLEKLYADFGSWTLAAAAYNMGENGLKSRIETQKTKNYYHLYLPLETQRYLFRILSIKLILSDPERYGFYFTDGDRYSPLSFDRVLVKVNSFLPLQLIAEASSTYLKKIKDLNPEIRGYELPRGSYSILIPKGAGEKFLARLAPLVAKYKPKRRARTYVVKHGDNLSGIAKKHGVKVSDLKRWNQKLGKARHIYPGQRLVVRK</sequence>